<protein>
    <submittedName>
        <fullName evidence="2">Uncharacterized protein</fullName>
    </submittedName>
</protein>
<dbReference type="OrthoDB" id="291901at2"/>
<reference evidence="2 3" key="1">
    <citation type="journal article" name="Front. Microbiol.">
        <title>Sugar Metabolism of the First Thermophilic Planctomycete Thermogutta terrifontis: Comparative Genomic and Transcriptomic Approaches.</title>
        <authorList>
            <person name="Elcheninov A.G."/>
            <person name="Menzel P."/>
            <person name="Gudbergsdottir S.R."/>
            <person name="Slesarev A.I."/>
            <person name="Kadnikov V.V."/>
            <person name="Krogh A."/>
            <person name="Bonch-Osmolovskaya E.A."/>
            <person name="Peng X."/>
            <person name="Kublanov I.V."/>
        </authorList>
    </citation>
    <scope>NUCLEOTIDE SEQUENCE [LARGE SCALE GENOMIC DNA]</scope>
    <source>
        <strain evidence="2 3">R1</strain>
    </source>
</reference>
<evidence type="ECO:0000256" key="1">
    <source>
        <dbReference type="SAM" id="MobiDB-lite"/>
    </source>
</evidence>
<evidence type="ECO:0000313" key="3">
    <source>
        <dbReference type="Proteomes" id="UP000215086"/>
    </source>
</evidence>
<keyword evidence="3" id="KW-1185">Reference proteome</keyword>
<organism evidence="2 3">
    <name type="scientific">Thermogutta terrifontis</name>
    <dbReference type="NCBI Taxonomy" id="1331910"/>
    <lineage>
        <taxon>Bacteria</taxon>
        <taxon>Pseudomonadati</taxon>
        <taxon>Planctomycetota</taxon>
        <taxon>Planctomycetia</taxon>
        <taxon>Pirellulales</taxon>
        <taxon>Thermoguttaceae</taxon>
        <taxon>Thermogutta</taxon>
    </lineage>
</organism>
<dbReference type="EMBL" id="CP018477">
    <property type="protein sequence ID" value="ASV73132.1"/>
    <property type="molecule type" value="Genomic_DNA"/>
</dbReference>
<evidence type="ECO:0000313" key="2">
    <source>
        <dbReference type="EMBL" id="ASV73132.1"/>
    </source>
</evidence>
<gene>
    <name evidence="2" type="ORF">THTE_0530</name>
</gene>
<accession>A0A286RAY8</accession>
<dbReference type="AlphaFoldDB" id="A0A286RAY8"/>
<sequence length="289" mass="32545">MSEVNLREYLGWGDHTVQVDGAAGIIRGVKVLGLQSRNGRRYTEEALRTAVPLYEGAKVNVNHPQGEAAAPRDYRDRLGLLRHVHYRAGEGLFADLYFNPKHDVAERLVWDARHAPQNVGLSHNVLARIRREGDITVVDEILRVLSVDVVADPASTQGLFESQNTPAESSPVEDRTPIDSAAPVDLEEEVRRLRRELALRRRLADSFLKPPGDAEPGKVPLGDVLWRILLDDANEQHQSRLVAELHQLVESARRISPKQLFHPESRDGLREHVELTAEEFARAIKNRTF</sequence>
<dbReference type="KEGG" id="ttf:THTE_0530"/>
<dbReference type="Proteomes" id="UP000215086">
    <property type="component" value="Chromosome"/>
</dbReference>
<feature type="compositionally biased region" description="Polar residues" evidence="1">
    <location>
        <begin position="158"/>
        <end position="168"/>
    </location>
</feature>
<dbReference type="RefSeq" id="WP_095413829.1">
    <property type="nucleotide sequence ID" value="NZ_CP018477.1"/>
</dbReference>
<feature type="region of interest" description="Disordered" evidence="1">
    <location>
        <begin position="158"/>
        <end position="178"/>
    </location>
</feature>
<proteinExistence type="predicted"/>
<name>A0A286RAY8_9BACT</name>